<keyword evidence="1" id="KW-0489">Methyltransferase</keyword>
<gene>
    <name evidence="1" type="ordered locus">P9515_10211</name>
</gene>
<dbReference type="STRING" id="167542.P9515_10211"/>
<proteinExistence type="predicted"/>
<accession>A2BWR7</accession>
<reference evidence="1 2" key="1">
    <citation type="journal article" date="2007" name="PLoS Genet.">
        <title>Patterns and implications of gene gain and loss in the evolution of Prochlorococcus.</title>
        <authorList>
            <person name="Kettler G.C."/>
            <person name="Martiny A.C."/>
            <person name="Huang K."/>
            <person name="Zucker J."/>
            <person name="Coleman M.L."/>
            <person name="Rodrigue S."/>
            <person name="Chen F."/>
            <person name="Lapidus A."/>
            <person name="Ferriera S."/>
            <person name="Johnson J."/>
            <person name="Steglich C."/>
            <person name="Church G.M."/>
            <person name="Richardson P."/>
            <person name="Chisholm S.W."/>
        </authorList>
    </citation>
    <scope>NUCLEOTIDE SEQUENCE [LARGE SCALE GENOMIC DNA]</scope>
    <source>
        <strain evidence="1 2">MIT 9515</strain>
    </source>
</reference>
<name>A2BWR7_PROM5</name>
<dbReference type="HOGENOM" id="CLU_1720727_0_0_3"/>
<dbReference type="GeneID" id="60201967"/>
<protein>
    <submittedName>
        <fullName evidence="1">Possible Serine hydroxymethyltransferase</fullName>
    </submittedName>
</protein>
<keyword evidence="1" id="KW-0808">Transferase</keyword>
<evidence type="ECO:0000313" key="1">
    <source>
        <dbReference type="EMBL" id="ABM72228.1"/>
    </source>
</evidence>
<dbReference type="RefSeq" id="WP_011820329.1">
    <property type="nucleotide sequence ID" value="NC_008817.1"/>
</dbReference>
<sequence length="152" mass="17954">MFEFILFINKIDKEIIELINKSNHSIEENTDLCLIDEKFVGFYKKREKAIVICTENAKKLGGYREDKRYDNHKTSLYIKRALRHETTHLVQYCNNNKPTGVIKNIEDKIHVGKLKALKNSVRISGNYEKELEAYVMEDKPRKVREIIKSYCL</sequence>
<dbReference type="GO" id="GO:0008168">
    <property type="term" value="F:methyltransferase activity"/>
    <property type="evidence" value="ECO:0007669"/>
    <property type="project" value="UniProtKB-KW"/>
</dbReference>
<organism evidence="1 2">
    <name type="scientific">Prochlorococcus marinus (strain MIT 9515)</name>
    <dbReference type="NCBI Taxonomy" id="167542"/>
    <lineage>
        <taxon>Bacteria</taxon>
        <taxon>Bacillati</taxon>
        <taxon>Cyanobacteriota</taxon>
        <taxon>Cyanophyceae</taxon>
        <taxon>Synechococcales</taxon>
        <taxon>Prochlorococcaceae</taxon>
        <taxon>Prochlorococcus</taxon>
    </lineage>
</organism>
<dbReference type="Proteomes" id="UP000001589">
    <property type="component" value="Chromosome"/>
</dbReference>
<dbReference type="AlphaFoldDB" id="A2BWR7"/>
<dbReference type="EMBL" id="CP000552">
    <property type="protein sequence ID" value="ABM72228.1"/>
    <property type="molecule type" value="Genomic_DNA"/>
</dbReference>
<evidence type="ECO:0000313" key="2">
    <source>
        <dbReference type="Proteomes" id="UP000001589"/>
    </source>
</evidence>
<dbReference type="KEGG" id="pmc:P9515_10211"/>
<dbReference type="GO" id="GO:0032259">
    <property type="term" value="P:methylation"/>
    <property type="evidence" value="ECO:0007669"/>
    <property type="project" value="UniProtKB-KW"/>
</dbReference>
<dbReference type="OrthoDB" id="540458at2"/>